<dbReference type="EMBL" id="JPKZ01003103">
    <property type="protein sequence ID" value="KHN73552.1"/>
    <property type="molecule type" value="Genomic_DNA"/>
</dbReference>
<name>A0A0B2UWN6_TOXCA</name>
<reference evidence="2" key="2">
    <citation type="submission" date="2018-11" db="EMBL/GenBank/DDBJ databases">
        <authorList>
            <consortium name="Pathogen Informatics"/>
        </authorList>
    </citation>
    <scope>NUCLEOTIDE SEQUENCE [LARGE SCALE GENOMIC DNA]</scope>
</reference>
<dbReference type="OrthoDB" id="5853820at2759"/>
<dbReference type="Proteomes" id="UP000031036">
    <property type="component" value="Unassembled WGS sequence"/>
</dbReference>
<protein>
    <recommendedName>
        <fullName evidence="4">Major sperm protein</fullName>
    </recommendedName>
</protein>
<dbReference type="Gene3D" id="2.60.40.10">
    <property type="entry name" value="Immunoglobulins"/>
    <property type="match status" value="1"/>
</dbReference>
<evidence type="ECO:0008006" key="4">
    <source>
        <dbReference type="Google" id="ProtNLM"/>
    </source>
</evidence>
<organism evidence="1 3">
    <name type="scientific">Toxocara canis</name>
    <name type="common">Canine roundworm</name>
    <dbReference type="NCBI Taxonomy" id="6265"/>
    <lineage>
        <taxon>Eukaryota</taxon>
        <taxon>Metazoa</taxon>
        <taxon>Ecdysozoa</taxon>
        <taxon>Nematoda</taxon>
        <taxon>Chromadorea</taxon>
        <taxon>Rhabditida</taxon>
        <taxon>Spirurina</taxon>
        <taxon>Ascaridomorpha</taxon>
        <taxon>Ascaridoidea</taxon>
        <taxon>Toxocaridae</taxon>
        <taxon>Toxocara</taxon>
    </lineage>
</organism>
<dbReference type="AlphaFoldDB" id="A0A0B2UWN6"/>
<dbReference type="InterPro" id="IPR013783">
    <property type="entry name" value="Ig-like_fold"/>
</dbReference>
<proteinExistence type="predicted"/>
<evidence type="ECO:0000313" key="2">
    <source>
        <dbReference type="EMBL" id="VDM24146.1"/>
    </source>
</evidence>
<sequence length="256" mass="28252">MAHPAEIIFPKSNQPVSRRLIIRNKTNSDYAVKIRGNSPFIWIEPAQGFLRSKCTQAISVTFDATQPHLLKNSPQLLQVFCRPVTRRTEAICRRWFRAPVENNKHTQQQLAQTLNVSCSDGFVASETVLDLPCNALSIQSEPYPTFYVDDSDTTTARAIDCDAETAWGISANEIVALLPPDVQASTARRIGSDVQVVTARCPAYPRAATARGVMSEVATARAINQPGSCYWMSRMFDKVFPPEEGKETVPPCGAGH</sequence>
<dbReference type="InterPro" id="IPR008962">
    <property type="entry name" value="PapD-like_sf"/>
</dbReference>
<evidence type="ECO:0000313" key="3">
    <source>
        <dbReference type="Proteomes" id="UP000031036"/>
    </source>
</evidence>
<evidence type="ECO:0000313" key="1">
    <source>
        <dbReference type="EMBL" id="KHN73552.1"/>
    </source>
</evidence>
<dbReference type="SUPFAM" id="SSF49354">
    <property type="entry name" value="PapD-like"/>
    <property type="match status" value="1"/>
</dbReference>
<gene>
    <name evidence="1" type="ORF">Tcan_08338</name>
    <name evidence="2" type="ORF">TCNE_LOCUS388</name>
</gene>
<reference evidence="1 3" key="1">
    <citation type="submission" date="2014-11" db="EMBL/GenBank/DDBJ databases">
        <title>Genetic blueprint of the zoonotic pathogen Toxocara canis.</title>
        <authorList>
            <person name="Zhu X.-Q."/>
            <person name="Korhonen P.K."/>
            <person name="Cai H."/>
            <person name="Young N.D."/>
            <person name="Nejsum P."/>
            <person name="von Samson-Himmelstjerna G."/>
            <person name="Boag P.R."/>
            <person name="Tan P."/>
            <person name="Li Q."/>
            <person name="Min J."/>
            <person name="Yang Y."/>
            <person name="Wang X."/>
            <person name="Fang X."/>
            <person name="Hall R.S."/>
            <person name="Hofmann A."/>
            <person name="Sternberg P.W."/>
            <person name="Jex A.R."/>
            <person name="Gasser R.B."/>
        </authorList>
    </citation>
    <scope>NUCLEOTIDE SEQUENCE [LARGE SCALE GENOMIC DNA]</scope>
    <source>
        <strain evidence="1">PN_DK_2014</strain>
    </source>
</reference>
<dbReference type="OMA" id="CGWLEKF"/>
<accession>A0A0B2UWN6</accession>
<keyword evidence="3" id="KW-1185">Reference proteome</keyword>
<dbReference type="EMBL" id="UYWY01000174">
    <property type="protein sequence ID" value="VDM24146.1"/>
    <property type="molecule type" value="Genomic_DNA"/>
</dbReference>